<protein>
    <submittedName>
        <fullName evidence="1">Uncharacterized protein</fullName>
    </submittedName>
</protein>
<reference evidence="1 2" key="1">
    <citation type="submission" date="2019-07" db="EMBL/GenBank/DDBJ databases">
        <title>Whole genome shotgun sequence of Clostridium butyricum NBRC 3858.</title>
        <authorList>
            <person name="Hosoyama A."/>
            <person name="Uohara A."/>
            <person name="Ohji S."/>
            <person name="Ichikawa N."/>
        </authorList>
    </citation>
    <scope>NUCLEOTIDE SEQUENCE [LARGE SCALE GENOMIC DNA]</scope>
    <source>
        <strain evidence="1 2">NBRC 3858</strain>
    </source>
</reference>
<comment type="caution">
    <text evidence="1">The sequence shown here is derived from an EMBL/GenBank/DDBJ whole genome shotgun (WGS) entry which is preliminary data.</text>
</comment>
<evidence type="ECO:0000313" key="2">
    <source>
        <dbReference type="Proteomes" id="UP000321089"/>
    </source>
</evidence>
<sequence length="52" mass="6513">MNNYKFEKITVNDFDSLYEVMENSFPSIERRKYEEQKDLFYVVKILYFNFIN</sequence>
<evidence type="ECO:0000313" key="1">
    <source>
        <dbReference type="EMBL" id="GEQ19768.1"/>
    </source>
</evidence>
<dbReference type="EMBL" id="BKBC01000002">
    <property type="protein sequence ID" value="GEQ19768.1"/>
    <property type="molecule type" value="Genomic_DNA"/>
</dbReference>
<organism evidence="1 2">
    <name type="scientific">Clostridium butyricum</name>
    <dbReference type="NCBI Taxonomy" id="1492"/>
    <lineage>
        <taxon>Bacteria</taxon>
        <taxon>Bacillati</taxon>
        <taxon>Bacillota</taxon>
        <taxon>Clostridia</taxon>
        <taxon>Eubacteriales</taxon>
        <taxon>Clostridiaceae</taxon>
        <taxon>Clostridium</taxon>
    </lineage>
</organism>
<name>A0A512TI14_CLOBU</name>
<dbReference type="Proteomes" id="UP000321089">
    <property type="component" value="Unassembled WGS sequence"/>
</dbReference>
<gene>
    <name evidence="1" type="ORF">CBU02nite_02740</name>
</gene>
<accession>A0A512TI14</accession>
<dbReference type="RefSeq" id="WP_241393662.1">
    <property type="nucleotide sequence ID" value="NZ_BKBC01000002.1"/>
</dbReference>
<proteinExistence type="predicted"/>
<dbReference type="AlphaFoldDB" id="A0A512TI14"/>